<dbReference type="VEuPathDB" id="TriTrypDB:TcCL_NonESM10608"/>
<dbReference type="VEuPathDB" id="TriTrypDB:TcYC6_0104520"/>
<dbReference type="VEuPathDB" id="TriTrypDB:TcBrA4_0117820"/>
<protein>
    <submittedName>
        <fullName evidence="2">Putative SLACS reverse transcriptase</fullName>
    </submittedName>
</protein>
<name>A0A2V2XQP8_TRYCR</name>
<dbReference type="Proteomes" id="UP000246078">
    <property type="component" value="Unassembled WGS sequence"/>
</dbReference>
<keyword evidence="2" id="KW-0548">Nucleotidyltransferase</keyword>
<sequence length="500" mass="56212">MKRKQHQEKPYNNKNETPPHQQSFPSSEEEEMGEEGVGGEEGEALTPRHATGQEDGGHPFSHKTAALPDLAWCLAGGCHHQFSGPRRGEHLQSHIHAVHRKQERMDITNEALISQGLVRCDACGEVCSASLRARAAHRPRCGHYTCRKENMATQREEYRALVTGSHYTKTTACLERAHSVEWPTTPATDPRQDPWLQERVPTRRYLHRREWPNWLDASRTVMLGYNASEPEERSRKQVAIMDLVRHHLRLPEKQRSRQATRTNHDKQHKADWRIGHFNTTTVGWGATETTEDGEGLAGDENEHSDPTAHQTGRILTASDINKARRAEKLCTLQATGRAAALLAAAEAEPVVFSPKLVKSLDDLYPQEDTSLYPEPAVSALLVTFDSNDVAKMIESRLVRGAAPGLDGWARELLYPLTKDKALLMEITAILTDMANGNVAPEVAHRLRATNLTMLRKPNKKFRPTGAECVWQRLYHSWRWTLSCQPSQPALRTCSMVSATT</sequence>
<feature type="compositionally biased region" description="Acidic residues" evidence="1">
    <location>
        <begin position="289"/>
        <end position="299"/>
    </location>
</feature>
<dbReference type="GO" id="GO:0003964">
    <property type="term" value="F:RNA-directed DNA polymerase activity"/>
    <property type="evidence" value="ECO:0007669"/>
    <property type="project" value="UniProtKB-KW"/>
</dbReference>
<organism evidence="2 3">
    <name type="scientific">Trypanosoma cruzi</name>
    <dbReference type="NCBI Taxonomy" id="5693"/>
    <lineage>
        <taxon>Eukaryota</taxon>
        <taxon>Discoba</taxon>
        <taxon>Euglenozoa</taxon>
        <taxon>Kinetoplastea</taxon>
        <taxon>Metakinetoplastina</taxon>
        <taxon>Trypanosomatida</taxon>
        <taxon>Trypanosomatidae</taxon>
        <taxon>Trypanosoma</taxon>
        <taxon>Schizotrypanum</taxon>
    </lineage>
</organism>
<evidence type="ECO:0000313" key="3">
    <source>
        <dbReference type="Proteomes" id="UP000246078"/>
    </source>
</evidence>
<dbReference type="VEuPathDB" id="TriTrypDB:TcG_11646"/>
<feature type="compositionally biased region" description="Acidic residues" evidence="1">
    <location>
        <begin position="27"/>
        <end position="43"/>
    </location>
</feature>
<feature type="region of interest" description="Disordered" evidence="1">
    <location>
        <begin position="1"/>
        <end position="62"/>
    </location>
</feature>
<accession>A0A2V2XQP8</accession>
<dbReference type="EMBL" id="PRFC01000001">
    <property type="protein sequence ID" value="PWV22133.1"/>
    <property type="molecule type" value="Genomic_DNA"/>
</dbReference>
<proteinExistence type="predicted"/>
<comment type="caution">
    <text evidence="2">The sequence shown here is derived from an EMBL/GenBank/DDBJ whole genome shotgun (WGS) entry which is preliminary data.</text>
</comment>
<evidence type="ECO:0000313" key="2">
    <source>
        <dbReference type="EMBL" id="PWV22133.1"/>
    </source>
</evidence>
<feature type="region of interest" description="Disordered" evidence="1">
    <location>
        <begin position="283"/>
        <end position="308"/>
    </location>
</feature>
<gene>
    <name evidence="2" type="ORF">C3747_1g565</name>
</gene>
<keyword evidence="2" id="KW-0808">Transferase</keyword>
<evidence type="ECO:0000256" key="1">
    <source>
        <dbReference type="SAM" id="MobiDB-lite"/>
    </source>
</evidence>
<feature type="compositionally biased region" description="Polar residues" evidence="1">
    <location>
        <begin position="10"/>
        <end position="26"/>
    </location>
</feature>
<keyword evidence="2" id="KW-0695">RNA-directed DNA polymerase</keyword>
<reference evidence="2 3" key="1">
    <citation type="journal article" date="2018" name="Microb. Genom.">
        <title>Expanding an expanded genome: long-read sequencing of Trypanosoma cruzi.</title>
        <authorList>
            <person name="Berna L."/>
            <person name="Rodriguez M."/>
            <person name="Chiribao M.L."/>
            <person name="Parodi-Talice A."/>
            <person name="Pita S."/>
            <person name="Rijo G."/>
            <person name="Alvarez-Valin F."/>
            <person name="Robello C."/>
        </authorList>
    </citation>
    <scope>NUCLEOTIDE SEQUENCE [LARGE SCALE GENOMIC DNA]</scope>
    <source>
        <strain evidence="2 3">TCC</strain>
    </source>
</reference>
<dbReference type="VEuPathDB" id="TriTrypDB:C3747_1g565"/>
<dbReference type="AlphaFoldDB" id="A0A2V2XQP8"/>